<evidence type="ECO:0000256" key="1">
    <source>
        <dbReference type="ARBA" id="ARBA00005790"/>
    </source>
</evidence>
<reference evidence="5 7" key="1">
    <citation type="submission" date="2024-02" db="EMBL/GenBank/DDBJ databases">
        <title>Lysobacter Genome Sequencing and Mining.</title>
        <authorList>
            <person name="Bierman J."/>
            <person name="Walker M.C."/>
        </authorList>
    </citation>
    <scope>NUCLEOTIDE SEQUENCE [LARGE SCALE GENOMIC DNA]</scope>
    <source>
        <strain evidence="5 7">PB6250</strain>
    </source>
</reference>
<gene>
    <name evidence="6" type="ORF">ABU614_00485</name>
    <name evidence="5" type="ORF">V2J18_17195</name>
</gene>
<dbReference type="EMBL" id="CP159925">
    <property type="protein sequence ID" value="XCO75315.1"/>
    <property type="molecule type" value="Genomic_DNA"/>
</dbReference>
<dbReference type="GO" id="GO:0004385">
    <property type="term" value="F:GMP kinase activity"/>
    <property type="evidence" value="ECO:0007669"/>
    <property type="project" value="TreeGrafter"/>
</dbReference>
<protein>
    <recommendedName>
        <fullName evidence="4">Guanylate kinase-like domain-containing protein</fullName>
    </recommendedName>
</protein>
<dbReference type="InterPro" id="IPR008145">
    <property type="entry name" value="GK/Ca_channel_bsu"/>
</dbReference>
<dbReference type="InterPro" id="IPR027417">
    <property type="entry name" value="P-loop_NTPase"/>
</dbReference>
<dbReference type="Pfam" id="PF00625">
    <property type="entry name" value="Guanylate_kin"/>
    <property type="match status" value="1"/>
</dbReference>
<dbReference type="PANTHER" id="PTHR23117:SF13">
    <property type="entry name" value="GUANYLATE KINASE"/>
    <property type="match status" value="1"/>
</dbReference>
<evidence type="ECO:0000313" key="6">
    <source>
        <dbReference type="EMBL" id="XCO75315.1"/>
    </source>
</evidence>
<dbReference type="SUPFAM" id="SSF52540">
    <property type="entry name" value="P-loop containing nucleoside triphosphate hydrolases"/>
    <property type="match status" value="1"/>
</dbReference>
<dbReference type="GO" id="GO:0005829">
    <property type="term" value="C:cytosol"/>
    <property type="evidence" value="ECO:0007669"/>
    <property type="project" value="TreeGrafter"/>
</dbReference>
<dbReference type="InterPro" id="IPR008144">
    <property type="entry name" value="Guanylate_kin-like_dom"/>
</dbReference>
<proteinExistence type="inferred from homology"/>
<evidence type="ECO:0000313" key="5">
    <source>
        <dbReference type="EMBL" id="MEI2456402.1"/>
    </source>
</evidence>
<comment type="similarity">
    <text evidence="1">Belongs to the guanylate kinase family.</text>
</comment>
<dbReference type="RefSeq" id="WP_064747768.1">
    <property type="nucleotide sequence ID" value="NZ_CP159925.1"/>
</dbReference>
<dbReference type="PANTHER" id="PTHR23117">
    <property type="entry name" value="GUANYLATE KINASE-RELATED"/>
    <property type="match status" value="1"/>
</dbReference>
<evidence type="ECO:0000259" key="4">
    <source>
        <dbReference type="PROSITE" id="PS50052"/>
    </source>
</evidence>
<dbReference type="PROSITE" id="PS50052">
    <property type="entry name" value="GUANYLATE_KINASE_2"/>
    <property type="match status" value="1"/>
</dbReference>
<keyword evidence="2" id="KW-0808">Transferase</keyword>
<evidence type="ECO:0000313" key="7">
    <source>
        <dbReference type="Proteomes" id="UP001387215"/>
    </source>
</evidence>
<organism evidence="6">
    <name type="scientific">Lysobacter firmicutimachus</name>
    <dbReference type="NCBI Taxonomy" id="1792846"/>
    <lineage>
        <taxon>Bacteria</taxon>
        <taxon>Pseudomonadati</taxon>
        <taxon>Pseudomonadota</taxon>
        <taxon>Gammaproteobacteria</taxon>
        <taxon>Lysobacterales</taxon>
        <taxon>Lysobacteraceae</taxon>
        <taxon>Lysobacter</taxon>
    </lineage>
</organism>
<dbReference type="EMBL" id="JBANDL010000002">
    <property type="protein sequence ID" value="MEI2456402.1"/>
    <property type="molecule type" value="Genomic_DNA"/>
</dbReference>
<reference evidence="6" key="2">
    <citation type="submission" date="2024-06" db="EMBL/GenBank/DDBJ databases">
        <authorList>
            <person name="Li S."/>
        </authorList>
    </citation>
    <scope>NUCLEOTIDE SEQUENCE</scope>
    <source>
        <strain evidence="6">SR10</strain>
    </source>
</reference>
<dbReference type="AlphaFoldDB" id="A0AAU8MVA8"/>
<evidence type="ECO:0000256" key="2">
    <source>
        <dbReference type="ARBA" id="ARBA00022679"/>
    </source>
</evidence>
<accession>A0AAU8MVA8</accession>
<dbReference type="Gene3D" id="3.40.50.300">
    <property type="entry name" value="P-loop containing nucleotide triphosphate hydrolases"/>
    <property type="match status" value="1"/>
</dbReference>
<dbReference type="Proteomes" id="UP001387215">
    <property type="component" value="Unassembled WGS sequence"/>
</dbReference>
<evidence type="ECO:0000256" key="3">
    <source>
        <dbReference type="ARBA" id="ARBA00022777"/>
    </source>
</evidence>
<keyword evidence="7" id="KW-1185">Reference proteome</keyword>
<dbReference type="SMART" id="SM00072">
    <property type="entry name" value="GuKc"/>
    <property type="match status" value="1"/>
</dbReference>
<keyword evidence="3" id="KW-0418">Kinase</keyword>
<feature type="domain" description="Guanylate kinase-like" evidence="4">
    <location>
        <begin position="2"/>
        <end position="89"/>
    </location>
</feature>
<name>A0AAU8MVA8_9GAMM</name>
<sequence>MAKILVVIGPSGVGKSTLFAPLRQEGLVRLVPTWTTRKPRHYEDPANADHVFVDDEEFSARERAGFFLETAQLFGLQARYGLPRQALESDGGNIRVLMMRAMLVQRLSKYFPSHLVYQVEAPLARVEAHLRTRLERDGDIGSRLAGFDDELQMGRPLAHRIVDNSQPPQRVQEQLRAWLREDFAENGLTA</sequence>